<dbReference type="Gene3D" id="3.40.50.1000">
    <property type="entry name" value="HAD superfamily/HAD-like"/>
    <property type="match status" value="1"/>
</dbReference>
<organism evidence="1 2">
    <name type="scientific">Mucilaginibacter litoreus</name>
    <dbReference type="NCBI Taxonomy" id="1048221"/>
    <lineage>
        <taxon>Bacteria</taxon>
        <taxon>Pseudomonadati</taxon>
        <taxon>Bacteroidota</taxon>
        <taxon>Sphingobacteriia</taxon>
        <taxon>Sphingobacteriales</taxon>
        <taxon>Sphingobacteriaceae</taxon>
        <taxon>Mucilaginibacter</taxon>
    </lineage>
</organism>
<dbReference type="Pfam" id="PF00702">
    <property type="entry name" value="Hydrolase"/>
    <property type="match status" value="1"/>
</dbReference>
<dbReference type="EMBL" id="JBHTHZ010000003">
    <property type="protein sequence ID" value="MFD0793150.1"/>
    <property type="molecule type" value="Genomic_DNA"/>
</dbReference>
<accession>A0ABW3AQB4</accession>
<dbReference type="PANTHER" id="PTHR47478">
    <property type="match status" value="1"/>
</dbReference>
<dbReference type="InterPro" id="IPR023198">
    <property type="entry name" value="PGP-like_dom2"/>
</dbReference>
<sequence length="241" mass="27514">MPQSEIVNRDSKIYKHIFFDLDHTIWDFDKNAEETLHELYGVYKLRGVGLHSADLFIETYTRNNHKLWAQYHLGEITKLELRDARFKTTFMELGLHPDLIPADFEDAYVNLCPTKTNLFPHAHETLAYLKGKYTLHLISNGFKDSSQLKINGCNLGEYFANIIISEDVGVNKPDPQIFRHAIELAGGTIEESVMIGDSIEADIRGAMGVGMDAIYFNPFHLDKPADVTLQIHHLKELTQIL</sequence>
<name>A0ABW3AQB4_9SPHI</name>
<dbReference type="InterPro" id="IPR006439">
    <property type="entry name" value="HAD-SF_hydro_IA"/>
</dbReference>
<dbReference type="InterPro" id="IPR052550">
    <property type="entry name" value="Pyrimidine_5'-ntase_YjjG"/>
</dbReference>
<dbReference type="PANTHER" id="PTHR47478:SF1">
    <property type="entry name" value="PYRIMIDINE 5'-NUCLEOTIDASE YJJG"/>
    <property type="match status" value="1"/>
</dbReference>
<dbReference type="SFLD" id="SFLDS00003">
    <property type="entry name" value="Haloacid_Dehalogenase"/>
    <property type="match status" value="1"/>
</dbReference>
<dbReference type="InterPro" id="IPR036412">
    <property type="entry name" value="HAD-like_sf"/>
</dbReference>
<gene>
    <name evidence="1" type="ORF">ACFQZX_05945</name>
</gene>
<dbReference type="InterPro" id="IPR011951">
    <property type="entry name" value="HAD-SF_hydro_IA_YjjG/PynA"/>
</dbReference>
<dbReference type="SFLD" id="SFLDG01129">
    <property type="entry name" value="C1.5:_HAD__Beta-PGM__Phosphata"/>
    <property type="match status" value="1"/>
</dbReference>
<comment type="caution">
    <text evidence="1">The sequence shown here is derived from an EMBL/GenBank/DDBJ whole genome shotgun (WGS) entry which is preliminary data.</text>
</comment>
<dbReference type="EC" id="3.1.3.5" evidence="1"/>
<dbReference type="Proteomes" id="UP001597010">
    <property type="component" value="Unassembled WGS sequence"/>
</dbReference>
<keyword evidence="2" id="KW-1185">Reference proteome</keyword>
<proteinExistence type="predicted"/>
<dbReference type="GO" id="GO:0008253">
    <property type="term" value="F:5'-nucleotidase activity"/>
    <property type="evidence" value="ECO:0007669"/>
    <property type="project" value="UniProtKB-EC"/>
</dbReference>
<dbReference type="Gene3D" id="1.10.150.240">
    <property type="entry name" value="Putative phosphatase, domain 2"/>
    <property type="match status" value="1"/>
</dbReference>
<dbReference type="SUPFAM" id="SSF56784">
    <property type="entry name" value="HAD-like"/>
    <property type="match status" value="1"/>
</dbReference>
<dbReference type="NCBIfam" id="TIGR01549">
    <property type="entry name" value="HAD-SF-IA-v1"/>
    <property type="match status" value="1"/>
</dbReference>
<dbReference type="RefSeq" id="WP_377112530.1">
    <property type="nucleotide sequence ID" value="NZ_JBHTHZ010000003.1"/>
</dbReference>
<dbReference type="NCBIfam" id="TIGR02254">
    <property type="entry name" value="YjjG_YfnB"/>
    <property type="match status" value="1"/>
</dbReference>
<reference evidence="2" key="1">
    <citation type="journal article" date="2019" name="Int. J. Syst. Evol. Microbiol.">
        <title>The Global Catalogue of Microorganisms (GCM) 10K type strain sequencing project: providing services to taxonomists for standard genome sequencing and annotation.</title>
        <authorList>
            <consortium name="The Broad Institute Genomics Platform"/>
            <consortium name="The Broad Institute Genome Sequencing Center for Infectious Disease"/>
            <person name="Wu L."/>
            <person name="Ma J."/>
        </authorList>
    </citation>
    <scope>NUCLEOTIDE SEQUENCE [LARGE SCALE GENOMIC DNA]</scope>
    <source>
        <strain evidence="2">CCUG 61484</strain>
    </source>
</reference>
<dbReference type="InterPro" id="IPR023214">
    <property type="entry name" value="HAD_sf"/>
</dbReference>
<keyword evidence="1" id="KW-0378">Hydrolase</keyword>
<evidence type="ECO:0000313" key="1">
    <source>
        <dbReference type="EMBL" id="MFD0793150.1"/>
    </source>
</evidence>
<protein>
    <submittedName>
        <fullName evidence="1">YjjG family noncanonical pyrimidine nucleotidase</fullName>
        <ecNumber evidence="1">3.1.3.5</ecNumber>
    </submittedName>
</protein>
<evidence type="ECO:0000313" key="2">
    <source>
        <dbReference type="Proteomes" id="UP001597010"/>
    </source>
</evidence>